<feature type="transmembrane region" description="Helical" evidence="2">
    <location>
        <begin position="263"/>
        <end position="285"/>
    </location>
</feature>
<dbReference type="EMBL" id="CP063458">
    <property type="protein sequence ID" value="QOV87418.1"/>
    <property type="molecule type" value="Genomic_DNA"/>
</dbReference>
<keyword evidence="2" id="KW-1133">Transmembrane helix</keyword>
<feature type="transmembrane region" description="Helical" evidence="2">
    <location>
        <begin position="305"/>
        <end position="325"/>
    </location>
</feature>
<evidence type="ECO:0000313" key="4">
    <source>
        <dbReference type="Proteomes" id="UP000593765"/>
    </source>
</evidence>
<evidence type="ECO:0000256" key="1">
    <source>
        <dbReference type="SAM" id="MobiDB-lite"/>
    </source>
</evidence>
<feature type="compositionally biased region" description="Gly residues" evidence="1">
    <location>
        <begin position="132"/>
        <end position="141"/>
    </location>
</feature>
<keyword evidence="2" id="KW-0472">Membrane</keyword>
<organism evidence="3 4">
    <name type="scientific">Humisphaera borealis</name>
    <dbReference type="NCBI Taxonomy" id="2807512"/>
    <lineage>
        <taxon>Bacteria</taxon>
        <taxon>Pseudomonadati</taxon>
        <taxon>Planctomycetota</taxon>
        <taxon>Phycisphaerae</taxon>
        <taxon>Tepidisphaerales</taxon>
        <taxon>Tepidisphaeraceae</taxon>
        <taxon>Humisphaera</taxon>
    </lineage>
</organism>
<dbReference type="RefSeq" id="WP_206290318.1">
    <property type="nucleotide sequence ID" value="NZ_CP063458.1"/>
</dbReference>
<accession>A0A7M2WPM1</accession>
<proteinExistence type="predicted"/>
<sequence length="331" mass="33790">MMAKMFYTMEEAKSALGKSEDEIRQFAREGRLREFRDGPRLMFKADQVEQLRAEVGGGIGAGMDQVDLGVSDSGGLIGLVDTTGASGTSITLSDSEGSSGSLKMKDDTALAADLGLSGSLGGMPSPGPVRAGAGGPSGTGLSGSMSGRSGAGINVFGGDDVEHVDPMAQTAITGAFTDQIDLQAVGSGSGLLDLTRESDDTSLGAVLDEITPQAAPPMRRGAGYGPLDQGEGSLGAAFEDVPATPRAPAAPVYIEKPDALAPAFGGAALAASLVCIFGLFVLISAMLGTRPDAVLWFETKKINMWMGAGIGFGGVLFFFIFGLILGRLGKR</sequence>
<reference evidence="3 4" key="1">
    <citation type="submission" date="2020-10" db="EMBL/GenBank/DDBJ databases">
        <title>Wide distribution of Phycisphaera-like planctomycetes from WD2101 soil group in peatlands and genome analysis of the first cultivated representative.</title>
        <authorList>
            <person name="Dedysh S.N."/>
            <person name="Beletsky A.V."/>
            <person name="Ivanova A."/>
            <person name="Kulichevskaya I.S."/>
            <person name="Suzina N.E."/>
            <person name="Philippov D.A."/>
            <person name="Rakitin A.L."/>
            <person name="Mardanov A.V."/>
            <person name="Ravin N.V."/>
        </authorList>
    </citation>
    <scope>NUCLEOTIDE SEQUENCE [LARGE SCALE GENOMIC DNA]</scope>
    <source>
        <strain evidence="3 4">M1803</strain>
    </source>
</reference>
<keyword evidence="4" id="KW-1185">Reference proteome</keyword>
<protein>
    <submittedName>
        <fullName evidence="3">Uncharacterized protein</fullName>
    </submittedName>
</protein>
<evidence type="ECO:0000256" key="2">
    <source>
        <dbReference type="SAM" id="Phobius"/>
    </source>
</evidence>
<feature type="region of interest" description="Disordered" evidence="1">
    <location>
        <begin position="117"/>
        <end position="146"/>
    </location>
</feature>
<name>A0A7M2WPM1_9BACT</name>
<gene>
    <name evidence="3" type="ORF">IPV69_14070</name>
</gene>
<dbReference type="AlphaFoldDB" id="A0A7M2WPM1"/>
<dbReference type="KEGG" id="hbs:IPV69_14070"/>
<keyword evidence="2" id="KW-0812">Transmembrane</keyword>
<dbReference type="Proteomes" id="UP000593765">
    <property type="component" value="Chromosome"/>
</dbReference>
<evidence type="ECO:0000313" key="3">
    <source>
        <dbReference type="EMBL" id="QOV87418.1"/>
    </source>
</evidence>